<keyword evidence="10" id="KW-1185">Reference proteome</keyword>
<keyword evidence="7" id="KW-0812">Transmembrane</keyword>
<keyword evidence="4" id="KW-0808">Transferase</keyword>
<gene>
    <name evidence="9" type="ORF">CBW46_007095</name>
</gene>
<dbReference type="SUPFAM" id="SSF158472">
    <property type="entry name" value="HAMP domain-like"/>
    <property type="match status" value="1"/>
</dbReference>
<comment type="caution">
    <text evidence="9">The sequence shown here is derived from an EMBL/GenBank/DDBJ whole genome shotgun (WGS) entry which is preliminary data.</text>
</comment>
<dbReference type="CDD" id="cd06225">
    <property type="entry name" value="HAMP"/>
    <property type="match status" value="1"/>
</dbReference>
<dbReference type="InterPro" id="IPR003594">
    <property type="entry name" value="HATPase_dom"/>
</dbReference>
<dbReference type="Gene3D" id="3.30.450.20">
    <property type="entry name" value="PAS domain"/>
    <property type="match status" value="1"/>
</dbReference>
<dbReference type="AlphaFoldDB" id="A0A2W1P362"/>
<feature type="transmembrane region" description="Helical" evidence="7">
    <location>
        <begin position="305"/>
        <end position="329"/>
    </location>
</feature>
<dbReference type="GO" id="GO:0000155">
    <property type="term" value="F:phosphorelay sensor kinase activity"/>
    <property type="evidence" value="ECO:0007669"/>
    <property type="project" value="InterPro"/>
</dbReference>
<dbReference type="Pfam" id="PF06580">
    <property type="entry name" value="His_kinase"/>
    <property type="match status" value="1"/>
</dbReference>
<evidence type="ECO:0000256" key="1">
    <source>
        <dbReference type="ARBA" id="ARBA00004651"/>
    </source>
</evidence>
<dbReference type="PROSITE" id="PS50885">
    <property type="entry name" value="HAMP"/>
    <property type="match status" value="1"/>
</dbReference>
<organism evidence="9 10">
    <name type="scientific">Paenibacillus xerothermodurans</name>
    <dbReference type="NCBI Taxonomy" id="1977292"/>
    <lineage>
        <taxon>Bacteria</taxon>
        <taxon>Bacillati</taxon>
        <taxon>Bacillota</taxon>
        <taxon>Bacilli</taxon>
        <taxon>Bacillales</taxon>
        <taxon>Paenibacillaceae</taxon>
        <taxon>Paenibacillus</taxon>
    </lineage>
</organism>
<evidence type="ECO:0000256" key="2">
    <source>
        <dbReference type="ARBA" id="ARBA00022475"/>
    </source>
</evidence>
<comment type="subcellular location">
    <subcellularLocation>
        <location evidence="1">Cell membrane</location>
        <topology evidence="1">Multi-pass membrane protein</topology>
    </subcellularLocation>
</comment>
<dbReference type="Gene3D" id="3.30.565.10">
    <property type="entry name" value="Histidine kinase-like ATPase, C-terminal domain"/>
    <property type="match status" value="1"/>
</dbReference>
<dbReference type="EMBL" id="NHRJ02000002">
    <property type="protein sequence ID" value="PZE22142.1"/>
    <property type="molecule type" value="Genomic_DNA"/>
</dbReference>
<feature type="domain" description="HAMP" evidence="8">
    <location>
        <begin position="330"/>
        <end position="382"/>
    </location>
</feature>
<keyword evidence="7" id="KW-1133">Transmembrane helix</keyword>
<dbReference type="InterPro" id="IPR036890">
    <property type="entry name" value="HATPase_C_sf"/>
</dbReference>
<evidence type="ECO:0000313" key="9">
    <source>
        <dbReference type="EMBL" id="PZE22142.1"/>
    </source>
</evidence>
<dbReference type="SUPFAM" id="SSF55874">
    <property type="entry name" value="ATPase domain of HSP90 chaperone/DNA topoisomerase II/histidine kinase"/>
    <property type="match status" value="1"/>
</dbReference>
<dbReference type="InterPro" id="IPR003660">
    <property type="entry name" value="HAMP_dom"/>
</dbReference>
<dbReference type="PANTHER" id="PTHR34220">
    <property type="entry name" value="SENSOR HISTIDINE KINASE YPDA"/>
    <property type="match status" value="1"/>
</dbReference>
<dbReference type="GO" id="GO:0005886">
    <property type="term" value="C:plasma membrane"/>
    <property type="evidence" value="ECO:0007669"/>
    <property type="project" value="UniProtKB-SubCell"/>
</dbReference>
<dbReference type="Pfam" id="PF02518">
    <property type="entry name" value="HATPase_c"/>
    <property type="match status" value="1"/>
</dbReference>
<dbReference type="PANTHER" id="PTHR34220:SF7">
    <property type="entry name" value="SENSOR HISTIDINE KINASE YPDA"/>
    <property type="match status" value="1"/>
</dbReference>
<evidence type="ECO:0000256" key="5">
    <source>
        <dbReference type="ARBA" id="ARBA00022777"/>
    </source>
</evidence>
<feature type="transmembrane region" description="Helical" evidence="7">
    <location>
        <begin position="27"/>
        <end position="47"/>
    </location>
</feature>
<keyword evidence="6 7" id="KW-0472">Membrane</keyword>
<evidence type="ECO:0000256" key="7">
    <source>
        <dbReference type="SAM" id="Phobius"/>
    </source>
</evidence>
<dbReference type="OrthoDB" id="9809348at2"/>
<proteinExistence type="predicted"/>
<sequence length="615" mass="70522">MVDTKVVYMTWSKFVTKFLNLGLERKVWIMTSIVVLLTVPLTGLFSYHQAARILETYAYNAAEQTVNQLGESMNQQLKSVSHSLYLINASDEMKKTMEWVDGKTEEKEQVNMNRMYSLFSRIRLTEDDIRTMYMHTPKGEFYEGLPYEKKHVAFQDTPYYTAMQGSSLNKWVYLEEDPLFAAPGPVISLVSKPAYVNESGSSESYLVLTLSADKYLNSLKAIQLVPEGFSMILDGRGRPVLESSPDLAEELLKHDAFNNLQANPAQFDVHTAEQEFLVNHRAIPFAGWHAVIVQPKNRLLAPVQYIKYFSIILTVTLLVASFFLIRVIVRWVNQPLRSLHILMNRVKEGDLGVRFTPKYADEIGELGARFNEMLERIKELILRVKEEGDAKRAAEMRVLQAQINPHFLYNTLDELYWRSLEFQDKSASEMILALSSFFRLSLNQGDEETTVAKELEHVTQYLKLVNFQYQRQFCFEVDADEQTKNVIVPKIILQPLVENSILHAFKQNDYSGSHILIRSRREAAGIILLSAEDNGCGLPCELVTLFNRPLKEDSMFPSNNSSAKGYAIKNIRGRLWRFFGERASFSVNSERDRGTRVEIRIFDERSSLSDESAVS</sequence>
<dbReference type="Pfam" id="PF00672">
    <property type="entry name" value="HAMP"/>
    <property type="match status" value="1"/>
</dbReference>
<reference evidence="9" key="1">
    <citation type="submission" date="2018-06" db="EMBL/GenBank/DDBJ databases">
        <title>Paenibacillus xerothermodurans sp. nov. an extremely dry heat resistant spore forming bacterium isolated from the soil of Cape Canaveral, Florida.</title>
        <authorList>
            <person name="Seuylemezian A."/>
            <person name="Kaur N."/>
            <person name="Patil P."/>
            <person name="Patil P."/>
            <person name="Mayilraj S."/>
            <person name="Vaishampayan P."/>
        </authorList>
    </citation>
    <scope>NUCLEOTIDE SEQUENCE [LARGE SCALE GENOMIC DNA]</scope>
    <source>
        <strain evidence="9">ATCC 27380</strain>
    </source>
</reference>
<dbReference type="SMART" id="SM00304">
    <property type="entry name" value="HAMP"/>
    <property type="match status" value="1"/>
</dbReference>
<dbReference type="Gene3D" id="1.10.287.130">
    <property type="match status" value="1"/>
</dbReference>
<keyword evidence="5 9" id="KW-0418">Kinase</keyword>
<dbReference type="InterPro" id="IPR010559">
    <property type="entry name" value="Sig_transdc_His_kin_internal"/>
</dbReference>
<evidence type="ECO:0000313" key="10">
    <source>
        <dbReference type="Proteomes" id="UP000214746"/>
    </source>
</evidence>
<dbReference type="InterPro" id="IPR050640">
    <property type="entry name" value="Bact_2-comp_sensor_kinase"/>
</dbReference>
<protein>
    <submittedName>
        <fullName evidence="9">Sensor histidine kinase</fullName>
    </submittedName>
</protein>
<evidence type="ECO:0000256" key="4">
    <source>
        <dbReference type="ARBA" id="ARBA00022679"/>
    </source>
</evidence>
<name>A0A2W1P362_PAEXE</name>
<keyword evidence="3" id="KW-0597">Phosphoprotein</keyword>
<keyword evidence="2" id="KW-1003">Cell membrane</keyword>
<evidence type="ECO:0000256" key="6">
    <source>
        <dbReference type="ARBA" id="ARBA00023136"/>
    </source>
</evidence>
<dbReference type="Proteomes" id="UP000214746">
    <property type="component" value="Unassembled WGS sequence"/>
</dbReference>
<evidence type="ECO:0000256" key="3">
    <source>
        <dbReference type="ARBA" id="ARBA00022553"/>
    </source>
</evidence>
<evidence type="ECO:0000259" key="8">
    <source>
        <dbReference type="PROSITE" id="PS50885"/>
    </source>
</evidence>
<accession>A0A2W1P362</accession>